<protein>
    <submittedName>
        <fullName evidence="1">Uncharacterized protein</fullName>
    </submittedName>
</protein>
<reference evidence="1 2" key="1">
    <citation type="submission" date="2020-08" db="EMBL/GenBank/DDBJ databases">
        <title>Functional genomics of gut bacteria from endangered species of beetles.</title>
        <authorList>
            <person name="Carlos-Shanley C."/>
        </authorList>
    </citation>
    <scope>NUCLEOTIDE SEQUENCE [LARGE SCALE GENOMIC DNA]</scope>
    <source>
        <strain evidence="1 2">S00070</strain>
    </source>
</reference>
<organism evidence="1 2">
    <name type="scientific">Arcicella rosea</name>
    <dbReference type="NCBI Taxonomy" id="502909"/>
    <lineage>
        <taxon>Bacteria</taxon>
        <taxon>Pseudomonadati</taxon>
        <taxon>Bacteroidota</taxon>
        <taxon>Cytophagia</taxon>
        <taxon>Cytophagales</taxon>
        <taxon>Flectobacillaceae</taxon>
        <taxon>Arcicella</taxon>
    </lineage>
</organism>
<dbReference type="RefSeq" id="WP_184137180.1">
    <property type="nucleotide sequence ID" value="NZ_JACHKT010000044.1"/>
</dbReference>
<keyword evidence="2" id="KW-1185">Reference proteome</keyword>
<evidence type="ECO:0000313" key="2">
    <source>
        <dbReference type="Proteomes" id="UP000524404"/>
    </source>
</evidence>
<evidence type="ECO:0000313" key="1">
    <source>
        <dbReference type="EMBL" id="MBB6005395.1"/>
    </source>
</evidence>
<dbReference type="AlphaFoldDB" id="A0A841EQ64"/>
<sequence length="184" mass="21253">MMSINHNNILKPAKTNRLGRFLLLGVILLSSAFKSNNTAFHAFHTSLTEMRYNTKSKGFEVSLRVFTDDLEKVLSHDNQNKKIIVENNDKNDALVEQYVKKHFMLVNSKNQLKAVQYIGKEKEGDATWIYLELPMSEALSGLRLKNDVLIDMFEDQTNIVNVFVKEEKKSFIFNAKTKIFTIDF</sequence>
<gene>
    <name evidence="1" type="ORF">HNP25_004069</name>
</gene>
<proteinExistence type="predicted"/>
<dbReference type="EMBL" id="JACHKT010000044">
    <property type="protein sequence ID" value="MBB6005395.1"/>
    <property type="molecule type" value="Genomic_DNA"/>
</dbReference>
<comment type="caution">
    <text evidence="1">The sequence shown here is derived from an EMBL/GenBank/DDBJ whole genome shotgun (WGS) entry which is preliminary data.</text>
</comment>
<name>A0A841EQ64_9BACT</name>
<accession>A0A841EQ64</accession>
<dbReference type="Pfam" id="PF20420">
    <property type="entry name" value="DUF6702"/>
    <property type="match status" value="1"/>
</dbReference>
<dbReference type="Proteomes" id="UP000524404">
    <property type="component" value="Unassembled WGS sequence"/>
</dbReference>
<dbReference type="InterPro" id="IPR046525">
    <property type="entry name" value="DUF6702"/>
</dbReference>